<feature type="non-terminal residue" evidence="1">
    <location>
        <position position="36"/>
    </location>
</feature>
<dbReference type="EMBL" id="SZOM01000433">
    <property type="protein sequence ID" value="TKH08721.1"/>
    <property type="molecule type" value="Genomic_DNA"/>
</dbReference>
<organism evidence="1 2">
    <name type="scientific">Bacillus wiedmannii</name>
    <dbReference type="NCBI Taxonomy" id="1890302"/>
    <lineage>
        <taxon>Bacteria</taxon>
        <taxon>Bacillati</taxon>
        <taxon>Bacillota</taxon>
        <taxon>Bacilli</taxon>
        <taxon>Bacillales</taxon>
        <taxon>Bacillaceae</taxon>
        <taxon>Bacillus</taxon>
        <taxon>Bacillus cereus group</taxon>
    </lineage>
</organism>
<dbReference type="Proteomes" id="UP000306037">
    <property type="component" value="Unassembled WGS sequence"/>
</dbReference>
<evidence type="ECO:0000313" key="1">
    <source>
        <dbReference type="EMBL" id="TKH08721.1"/>
    </source>
</evidence>
<keyword evidence="1" id="KW-0176">Collagen</keyword>
<evidence type="ECO:0000313" key="2">
    <source>
        <dbReference type="Proteomes" id="UP000306037"/>
    </source>
</evidence>
<reference evidence="1 2" key="1">
    <citation type="journal article" date="2019" name="Environ. Microbiol.">
        <title>An active ?-lactamase is a part of an orchestrated cell wall stress resistance network of Bacillus subtilis and related rhizosphere species.</title>
        <authorList>
            <person name="Bucher T."/>
            <person name="Keren-Paz A."/>
            <person name="Hausser J."/>
            <person name="Olender T."/>
            <person name="Cytryn E."/>
            <person name="Kolodkin-Gal I."/>
        </authorList>
    </citation>
    <scope>NUCLEOTIDE SEQUENCE [LARGE SCALE GENOMIC DNA]</scope>
    <source>
        <strain evidence="1 2">I71</strain>
    </source>
</reference>
<protein>
    <submittedName>
        <fullName evidence="1">Collagen-like protein</fullName>
    </submittedName>
</protein>
<sequence>MSEFKKKFHIPCDCFLPPVPPPQIGPTGPTGATGPT</sequence>
<proteinExistence type="predicted"/>
<name>A0A4U2MDK3_9BACI</name>
<accession>A0A4U2MDK3</accession>
<comment type="caution">
    <text evidence="1">The sequence shown here is derived from an EMBL/GenBank/DDBJ whole genome shotgun (WGS) entry which is preliminary data.</text>
</comment>
<dbReference type="AlphaFoldDB" id="A0A4U2MDK3"/>
<gene>
    <name evidence="1" type="ORF">FC694_29050</name>
</gene>